<evidence type="ECO:0000313" key="5">
    <source>
        <dbReference type="Proteomes" id="UP000245461"/>
    </source>
</evidence>
<name>A0A317DV08_9PROT</name>
<gene>
    <name evidence="4" type="ORF">DKG74_20625</name>
</gene>
<evidence type="ECO:0000259" key="3">
    <source>
        <dbReference type="Pfam" id="PF23771"/>
    </source>
</evidence>
<dbReference type="InterPro" id="IPR024498">
    <property type="entry name" value="DUF2786"/>
</dbReference>
<feature type="domain" description="DUF7168" evidence="3">
    <location>
        <begin position="70"/>
        <end position="184"/>
    </location>
</feature>
<dbReference type="AlphaFoldDB" id="A0A317DV08"/>
<accession>A0A317DV08</accession>
<evidence type="ECO:0000259" key="2">
    <source>
        <dbReference type="Pfam" id="PF10979"/>
    </source>
</evidence>
<dbReference type="InterPro" id="IPR055592">
    <property type="entry name" value="DUF7168"/>
</dbReference>
<evidence type="ECO:0000256" key="1">
    <source>
        <dbReference type="SAM" id="MobiDB-lite"/>
    </source>
</evidence>
<organism evidence="4 5">
    <name type="scientific">Zavarzinia aquatilis</name>
    <dbReference type="NCBI Taxonomy" id="2211142"/>
    <lineage>
        <taxon>Bacteria</taxon>
        <taxon>Pseudomonadati</taxon>
        <taxon>Pseudomonadota</taxon>
        <taxon>Alphaproteobacteria</taxon>
        <taxon>Rhodospirillales</taxon>
        <taxon>Zavarziniaceae</taxon>
        <taxon>Zavarzinia</taxon>
    </lineage>
</organism>
<protein>
    <submittedName>
        <fullName evidence="4">Uncharacterized protein</fullName>
    </submittedName>
</protein>
<dbReference type="OrthoDB" id="7259266at2"/>
<dbReference type="Pfam" id="PF23771">
    <property type="entry name" value="DUF7168"/>
    <property type="match status" value="1"/>
</dbReference>
<proteinExistence type="predicted"/>
<dbReference type="Proteomes" id="UP000245461">
    <property type="component" value="Unassembled WGS sequence"/>
</dbReference>
<sequence length="257" mass="28451">MRATASRHTPLEGRSMADQDSIKAKLRALLAKTTAAGCTEPEAASAMAAAARIMAAHGIDPDDIDTVDGERVSIARSKASWPYSLVHGAIERVSRARSHIRYSHHAGGRLKITMHFTGRPSDVALAEYLYILLERAIRRAQADFRATKTWRLKRSRKTRGEEMAAFTEGLCWRLTDRVLEVFSHRLPPPPAPTQQPAVTPEPELTKAEQARARKQFRAWEKMINRKGYWAGTAAADAIQVTDAMAGEAPEPQMIGRS</sequence>
<dbReference type="Pfam" id="PF10979">
    <property type="entry name" value="DUF2786"/>
    <property type="match status" value="1"/>
</dbReference>
<feature type="domain" description="DUF2786" evidence="2">
    <location>
        <begin position="22"/>
        <end position="60"/>
    </location>
</feature>
<comment type="caution">
    <text evidence="4">The sequence shown here is derived from an EMBL/GenBank/DDBJ whole genome shotgun (WGS) entry which is preliminary data.</text>
</comment>
<feature type="region of interest" description="Disordered" evidence="1">
    <location>
        <begin position="185"/>
        <end position="210"/>
    </location>
</feature>
<reference evidence="4 5" key="1">
    <citation type="submission" date="2018-05" db="EMBL/GenBank/DDBJ databases">
        <title>Zavarzinia sp. HR-AS.</title>
        <authorList>
            <person name="Lee Y."/>
            <person name="Jeon C.O."/>
        </authorList>
    </citation>
    <scope>NUCLEOTIDE SEQUENCE [LARGE SCALE GENOMIC DNA]</scope>
    <source>
        <strain evidence="4 5">HR-AS</strain>
    </source>
</reference>
<keyword evidence="5" id="KW-1185">Reference proteome</keyword>
<evidence type="ECO:0000313" key="4">
    <source>
        <dbReference type="EMBL" id="PWR17696.1"/>
    </source>
</evidence>
<dbReference type="EMBL" id="QGLE01000021">
    <property type="protein sequence ID" value="PWR17696.1"/>
    <property type="molecule type" value="Genomic_DNA"/>
</dbReference>